<dbReference type="PANTHER" id="PTHR43674:SF2">
    <property type="entry name" value="BETA-UREIDOPROPIONASE"/>
    <property type="match status" value="1"/>
</dbReference>
<organism evidence="3 4">
    <name type="scientific">Anaerolinea thermophila (strain DSM 14523 / JCM 11388 / NBRC 100420 / UNI-1)</name>
    <dbReference type="NCBI Taxonomy" id="926569"/>
    <lineage>
        <taxon>Bacteria</taxon>
        <taxon>Bacillati</taxon>
        <taxon>Chloroflexota</taxon>
        <taxon>Anaerolineae</taxon>
        <taxon>Anaerolineales</taxon>
        <taxon>Anaerolineaceae</taxon>
        <taxon>Anaerolinea</taxon>
    </lineage>
</organism>
<dbReference type="OrthoDB" id="9811121at2"/>
<protein>
    <submittedName>
        <fullName evidence="3">Hydrolase</fullName>
    </submittedName>
</protein>
<dbReference type="EMBL" id="AP012029">
    <property type="protein sequence ID" value="BAJ62727.1"/>
    <property type="molecule type" value="Genomic_DNA"/>
</dbReference>
<dbReference type="AlphaFoldDB" id="E8N2C1"/>
<dbReference type="InParanoid" id="E8N2C1"/>
<dbReference type="SUPFAM" id="SSF56317">
    <property type="entry name" value="Carbon-nitrogen hydrolase"/>
    <property type="match status" value="1"/>
</dbReference>
<dbReference type="GO" id="GO:0016811">
    <property type="term" value="F:hydrolase activity, acting on carbon-nitrogen (but not peptide) bonds, in linear amides"/>
    <property type="evidence" value="ECO:0007669"/>
    <property type="project" value="TreeGrafter"/>
</dbReference>
<keyword evidence="4" id="KW-1185">Reference proteome</keyword>
<dbReference type="InterPro" id="IPR050345">
    <property type="entry name" value="Aliph_Amidase/BUP"/>
</dbReference>
<dbReference type="InterPro" id="IPR036526">
    <property type="entry name" value="C-N_Hydrolase_sf"/>
</dbReference>
<feature type="domain" description="CN hydrolase" evidence="2">
    <location>
        <begin position="2"/>
        <end position="240"/>
    </location>
</feature>
<dbReference type="Proteomes" id="UP000008922">
    <property type="component" value="Chromosome"/>
</dbReference>
<dbReference type="RefSeq" id="WP_013559121.1">
    <property type="nucleotide sequence ID" value="NC_014960.1"/>
</dbReference>
<dbReference type="Gene3D" id="3.60.110.10">
    <property type="entry name" value="Carbon-nitrogen hydrolase"/>
    <property type="match status" value="1"/>
</dbReference>
<proteinExistence type="predicted"/>
<evidence type="ECO:0000259" key="2">
    <source>
        <dbReference type="PROSITE" id="PS50263"/>
    </source>
</evidence>
<dbReference type="HOGENOM" id="CLU_099391_0_0_0"/>
<keyword evidence="1 3" id="KW-0378">Hydrolase</keyword>
<dbReference type="eggNOG" id="COG0388">
    <property type="taxonomic scope" value="Bacteria"/>
</dbReference>
<evidence type="ECO:0000313" key="4">
    <source>
        <dbReference type="Proteomes" id="UP000008922"/>
    </source>
</evidence>
<sequence>MMRLALIPLAIVPREKEQNIYKFECLLEYLLPKRPDLMLLPECAFTGYLYEESDLHEFAEPLDGFTITRMAHLARRHGVALAFGFLERASEGVYDSAVLLDRQGNLSMLYRKISEQAPFLCGTHAGIIETEWGKLGMLMCGDLFHEEALATLSRDMRLLLVPMSRGFDGRSPDAERWEREERSAYVEAVRQAGVPAALVNSLEQDTPEGAFGGAMLVDAEGKVLAESPHGSDMPLFVEFQ</sequence>
<evidence type="ECO:0000313" key="3">
    <source>
        <dbReference type="EMBL" id="BAJ62727.1"/>
    </source>
</evidence>
<dbReference type="PANTHER" id="PTHR43674">
    <property type="entry name" value="NITRILASE C965.09-RELATED"/>
    <property type="match status" value="1"/>
</dbReference>
<gene>
    <name evidence="3" type="ordered locus">ANT_06930</name>
</gene>
<dbReference type="KEGG" id="atm:ANT_06930"/>
<dbReference type="InterPro" id="IPR003010">
    <property type="entry name" value="C-N_Hydrolase"/>
</dbReference>
<reference evidence="3 4" key="1">
    <citation type="submission" date="2010-12" db="EMBL/GenBank/DDBJ databases">
        <title>Whole genome sequence of Anaerolinea thermophila UNI-1.</title>
        <authorList>
            <person name="Narita-Yamada S."/>
            <person name="Kishi E."/>
            <person name="Watanabe Y."/>
            <person name="Takasaki K."/>
            <person name="Ankai A."/>
            <person name="Oguchi A."/>
            <person name="Fukui S."/>
            <person name="Takahashi M."/>
            <person name="Yashiro I."/>
            <person name="Hosoyama A."/>
            <person name="Sekiguchi Y."/>
            <person name="Hanada S."/>
            <person name="Fujita N."/>
        </authorList>
    </citation>
    <scope>NUCLEOTIDE SEQUENCE [LARGE SCALE GENOMIC DNA]</scope>
    <source>
        <strain evidence="4">DSM 14523 / JCM 11388 / NBRC 100420 / UNI-1</strain>
    </source>
</reference>
<dbReference type="PROSITE" id="PS50263">
    <property type="entry name" value="CN_HYDROLASE"/>
    <property type="match status" value="1"/>
</dbReference>
<dbReference type="STRING" id="926569.ANT_06930"/>
<evidence type="ECO:0000256" key="1">
    <source>
        <dbReference type="ARBA" id="ARBA00022801"/>
    </source>
</evidence>
<dbReference type="Pfam" id="PF00795">
    <property type="entry name" value="CN_hydrolase"/>
    <property type="match status" value="1"/>
</dbReference>
<accession>E8N2C1</accession>
<name>E8N2C1_ANATU</name>
<dbReference type="CDD" id="cd07197">
    <property type="entry name" value="nitrilase"/>
    <property type="match status" value="1"/>
</dbReference>